<evidence type="ECO:0000256" key="1">
    <source>
        <dbReference type="SAM" id="MobiDB-lite"/>
    </source>
</evidence>
<reference evidence="3" key="1">
    <citation type="submission" date="2019-09" db="EMBL/GenBank/DDBJ databases">
        <title>Draft genome information of white flower Hibiscus syriacus.</title>
        <authorList>
            <person name="Kim Y.-M."/>
        </authorList>
    </citation>
    <scope>NUCLEOTIDE SEQUENCE [LARGE SCALE GENOMIC DNA]</scope>
    <source>
        <strain evidence="3">YM2019G1</strain>
    </source>
</reference>
<feature type="region of interest" description="Disordered" evidence="1">
    <location>
        <begin position="66"/>
        <end position="97"/>
    </location>
</feature>
<dbReference type="AlphaFoldDB" id="A0A6A3A3N5"/>
<name>A0A6A3A3N5_HIBSY</name>
<evidence type="ECO:0008006" key="5">
    <source>
        <dbReference type="Google" id="ProtNLM"/>
    </source>
</evidence>
<evidence type="ECO:0000313" key="3">
    <source>
        <dbReference type="EMBL" id="KAE8697902.1"/>
    </source>
</evidence>
<feature type="transmembrane region" description="Helical" evidence="2">
    <location>
        <begin position="23"/>
        <end position="41"/>
    </location>
</feature>
<sequence length="97" mass="10561">MDGLGSNLKVLETSRRIRYFDGLLRLMGLILTLVAAILTGVDEETKTFPVFPRIKCNSIFIRSGISGSIGGGSDIERQDRNRSGGSRHDHNGVALLC</sequence>
<keyword evidence="2" id="KW-0812">Transmembrane</keyword>
<protein>
    <recommendedName>
        <fullName evidence="5">CASP-like protein</fullName>
    </recommendedName>
</protein>
<keyword evidence="4" id="KW-1185">Reference proteome</keyword>
<feature type="compositionally biased region" description="Basic and acidic residues" evidence="1">
    <location>
        <begin position="74"/>
        <end position="91"/>
    </location>
</feature>
<keyword evidence="2" id="KW-1133">Transmembrane helix</keyword>
<proteinExistence type="predicted"/>
<gene>
    <name evidence="3" type="ORF">F3Y22_tig00110607pilonHSYRG00029</name>
</gene>
<organism evidence="3 4">
    <name type="scientific">Hibiscus syriacus</name>
    <name type="common">Rose of Sharon</name>
    <dbReference type="NCBI Taxonomy" id="106335"/>
    <lineage>
        <taxon>Eukaryota</taxon>
        <taxon>Viridiplantae</taxon>
        <taxon>Streptophyta</taxon>
        <taxon>Embryophyta</taxon>
        <taxon>Tracheophyta</taxon>
        <taxon>Spermatophyta</taxon>
        <taxon>Magnoliopsida</taxon>
        <taxon>eudicotyledons</taxon>
        <taxon>Gunneridae</taxon>
        <taxon>Pentapetalae</taxon>
        <taxon>rosids</taxon>
        <taxon>malvids</taxon>
        <taxon>Malvales</taxon>
        <taxon>Malvaceae</taxon>
        <taxon>Malvoideae</taxon>
        <taxon>Hibiscus</taxon>
    </lineage>
</organism>
<comment type="caution">
    <text evidence="3">The sequence shown here is derived from an EMBL/GenBank/DDBJ whole genome shotgun (WGS) entry which is preliminary data.</text>
</comment>
<dbReference type="EMBL" id="VEPZ02001048">
    <property type="protein sequence ID" value="KAE8697902.1"/>
    <property type="molecule type" value="Genomic_DNA"/>
</dbReference>
<keyword evidence="2" id="KW-0472">Membrane</keyword>
<dbReference type="Proteomes" id="UP000436088">
    <property type="component" value="Unassembled WGS sequence"/>
</dbReference>
<evidence type="ECO:0000313" key="4">
    <source>
        <dbReference type="Proteomes" id="UP000436088"/>
    </source>
</evidence>
<evidence type="ECO:0000256" key="2">
    <source>
        <dbReference type="SAM" id="Phobius"/>
    </source>
</evidence>
<accession>A0A6A3A3N5</accession>